<sequence>MAELRSQGIENAGISMSYPSSDMAISNGKYGGIVREVPPVESSQRMVIQDTNMSMLVKDVSESIKGIEKIAVDMGGFMVDKSLTKPEGAASGHISLRVPTEKREDSLDKIRTIGVRVVSEKVFGNDVTDQYVDAEARIANLERVKTKMEVILDQAVKVQDLMEVQMQINNIQEQIDGLKGQQKYLEQTSKLTRISVSLSTDELALPYAPDSVWRPMVVFKTAVRSMIGALRSVADVIIWGVVYLPVMLIVLGLILLARFVYKKYLVGVNK</sequence>
<dbReference type="Proteomes" id="UP000034006">
    <property type="component" value="Unassembled WGS sequence"/>
</dbReference>
<dbReference type="Pfam" id="PF14257">
    <property type="entry name" value="DUF4349"/>
    <property type="match status" value="1"/>
</dbReference>
<evidence type="ECO:0000259" key="3">
    <source>
        <dbReference type="Pfam" id="PF14257"/>
    </source>
</evidence>
<feature type="transmembrane region" description="Helical" evidence="2">
    <location>
        <begin position="236"/>
        <end position="261"/>
    </location>
</feature>
<feature type="coiled-coil region" evidence="1">
    <location>
        <begin position="161"/>
        <end position="188"/>
    </location>
</feature>
<evidence type="ECO:0000256" key="1">
    <source>
        <dbReference type="SAM" id="Coils"/>
    </source>
</evidence>
<gene>
    <name evidence="4" type="ORF">UW44_C0020G0007</name>
</gene>
<reference evidence="4 5" key="1">
    <citation type="journal article" date="2015" name="Nature">
        <title>rRNA introns, odd ribosomes, and small enigmatic genomes across a large radiation of phyla.</title>
        <authorList>
            <person name="Brown C.T."/>
            <person name="Hug L.A."/>
            <person name="Thomas B.C."/>
            <person name="Sharon I."/>
            <person name="Castelle C.J."/>
            <person name="Singh A."/>
            <person name="Wilkins M.J."/>
            <person name="Williams K.H."/>
            <person name="Banfield J.F."/>
        </authorList>
    </citation>
    <scope>NUCLEOTIDE SEQUENCE [LARGE SCALE GENOMIC DNA]</scope>
</reference>
<name>A0A0G1HWG0_9BACT</name>
<accession>A0A0G1HWG0</accession>
<keyword evidence="1" id="KW-0175">Coiled coil</keyword>
<feature type="domain" description="DUF4349" evidence="3">
    <location>
        <begin position="45"/>
        <end position="254"/>
    </location>
</feature>
<keyword evidence="2" id="KW-0472">Membrane</keyword>
<protein>
    <recommendedName>
        <fullName evidence="3">DUF4349 domain-containing protein</fullName>
    </recommendedName>
</protein>
<dbReference type="AlphaFoldDB" id="A0A0G1HWG0"/>
<dbReference type="EMBL" id="LCIH01000020">
    <property type="protein sequence ID" value="KKT50983.1"/>
    <property type="molecule type" value="Genomic_DNA"/>
</dbReference>
<comment type="caution">
    <text evidence="4">The sequence shown here is derived from an EMBL/GenBank/DDBJ whole genome shotgun (WGS) entry which is preliminary data.</text>
</comment>
<dbReference type="STRING" id="1618387.UW44_C0020G0007"/>
<dbReference type="InterPro" id="IPR025645">
    <property type="entry name" value="DUF4349"/>
</dbReference>
<proteinExistence type="predicted"/>
<keyword evidence="2" id="KW-0812">Transmembrane</keyword>
<organism evidence="4 5">
    <name type="scientific">Candidatus Collierbacteria bacterium GW2011_GWB2_44_22</name>
    <dbReference type="NCBI Taxonomy" id="1618387"/>
    <lineage>
        <taxon>Bacteria</taxon>
        <taxon>Candidatus Collieribacteriota</taxon>
    </lineage>
</organism>
<keyword evidence="2" id="KW-1133">Transmembrane helix</keyword>
<evidence type="ECO:0000313" key="5">
    <source>
        <dbReference type="Proteomes" id="UP000034006"/>
    </source>
</evidence>
<evidence type="ECO:0000313" key="4">
    <source>
        <dbReference type="EMBL" id="KKT50983.1"/>
    </source>
</evidence>
<evidence type="ECO:0000256" key="2">
    <source>
        <dbReference type="SAM" id="Phobius"/>
    </source>
</evidence>